<dbReference type="Gene3D" id="1.10.10.60">
    <property type="entry name" value="Homeodomain-like"/>
    <property type="match status" value="1"/>
</dbReference>
<evidence type="ECO:0000256" key="2">
    <source>
        <dbReference type="PROSITE-ProRule" id="PRU00108"/>
    </source>
</evidence>
<feature type="compositionally biased region" description="Polar residues" evidence="4">
    <location>
        <begin position="406"/>
        <end position="417"/>
    </location>
</feature>
<feature type="domain" description="Homeobox" evidence="5">
    <location>
        <begin position="243"/>
        <end position="303"/>
    </location>
</feature>
<evidence type="ECO:0000259" key="6">
    <source>
        <dbReference type="PROSITE" id="PS50157"/>
    </source>
</evidence>
<sequence>MENLADTSHTATAISHHDAFLGAEDPSYSFDNWWASLDAFAQNSPTDQSHGHILLPDQPEFEGPNVDSSLGAPFSDFHGTVGTVPSLYLPDTDLQYGLPATIQNDDLAWYESFDPAQSYWGQPDLQPYQGIPGHPTGQTSTFDLDSAALELQAFTTDSPREPVTVGEGNEAPGTRIHDVSGAAESYDFFGNHVLTKGNATDIASTTEAIEARPSHLKPQSMIRKKLVSLRNRFRKPSLTATETRAKKKQPRISASNTRLLEERFSMNAYPSRSEYEDMSRLTGEPTKRIYNWFSNARSRKPAPGDADCLERTADPVSLKESLENITKDPSPGLRDPIEVYLSSSVEDEAANVQDIVAASKIAAPDTRLKFKLRANPFWSSKPLVRKGPRPAASSRASSASAKTDRSSFSQHSNASVASRSRRRGRRRFGPGPPLTLGELMTAAQGPVTHISHPPKFHCTFCWKTFSKKPDWSRHEETVHMPQKSWVCCGFKEEDLNTCPFCKIPAPVKDHLDMHNYPNCAEKPEDERTFYRKDHFLQHVRKAHVLCESDVFPLWSDVHESDNKLYQALAQSCFKKPPPLPRGDPALHCGFCGKTFPDWKTRSGHVAEHFGNPTSTDDNYMASWWPGRLDATFELQYRDVARHYRCPTCKDYFHEEEAHLLRSVWSCRFVKNAGCYLDPAGNCYLCGVGTGMYLLLTGTHADEHRYRECSQEMFFSWKDMKRHLEDLHGADGDLLEAVNSAGRPVLFERFTGRVCPYDPGFTLSRPQTP</sequence>
<feature type="DNA-binding region" description="Homeobox" evidence="2">
    <location>
        <begin position="245"/>
        <end position="304"/>
    </location>
</feature>
<comment type="subcellular location">
    <subcellularLocation>
        <location evidence="2 3">Nucleus</location>
    </subcellularLocation>
</comment>
<dbReference type="CDD" id="cd00086">
    <property type="entry name" value="homeodomain"/>
    <property type="match status" value="1"/>
</dbReference>
<dbReference type="InterPro" id="IPR009057">
    <property type="entry name" value="Homeodomain-like_sf"/>
</dbReference>
<dbReference type="Proteomes" id="UP000799440">
    <property type="component" value="Unassembled WGS sequence"/>
</dbReference>
<keyword evidence="8" id="KW-1185">Reference proteome</keyword>
<dbReference type="GO" id="GO:0008270">
    <property type="term" value="F:zinc ion binding"/>
    <property type="evidence" value="ECO:0007669"/>
    <property type="project" value="UniProtKB-KW"/>
</dbReference>
<dbReference type="AlphaFoldDB" id="A0A6A6V7U5"/>
<evidence type="ECO:0008006" key="9">
    <source>
        <dbReference type="Google" id="ProtNLM"/>
    </source>
</evidence>
<name>A0A6A6V7U5_9PLEO</name>
<feature type="compositionally biased region" description="Basic residues" evidence="4">
    <location>
        <begin position="419"/>
        <end position="428"/>
    </location>
</feature>
<dbReference type="InterPro" id="IPR001356">
    <property type="entry name" value="HD"/>
</dbReference>
<dbReference type="GO" id="GO:0005634">
    <property type="term" value="C:nucleus"/>
    <property type="evidence" value="ECO:0007669"/>
    <property type="project" value="UniProtKB-SubCell"/>
</dbReference>
<evidence type="ECO:0000313" key="8">
    <source>
        <dbReference type="Proteomes" id="UP000799440"/>
    </source>
</evidence>
<dbReference type="InterPro" id="IPR013087">
    <property type="entry name" value="Znf_C2H2_type"/>
</dbReference>
<dbReference type="GO" id="GO:0003677">
    <property type="term" value="F:DNA binding"/>
    <property type="evidence" value="ECO:0007669"/>
    <property type="project" value="UniProtKB-UniRule"/>
</dbReference>
<protein>
    <recommendedName>
        <fullName evidence="9">Homeobox domain-containing protein</fullName>
    </recommendedName>
</protein>
<keyword evidence="1" id="KW-0479">Metal-binding</keyword>
<evidence type="ECO:0000256" key="3">
    <source>
        <dbReference type="RuleBase" id="RU000682"/>
    </source>
</evidence>
<dbReference type="SMART" id="SM00389">
    <property type="entry name" value="HOX"/>
    <property type="match status" value="1"/>
</dbReference>
<evidence type="ECO:0000256" key="1">
    <source>
        <dbReference type="PROSITE-ProRule" id="PRU00042"/>
    </source>
</evidence>
<dbReference type="PROSITE" id="PS00028">
    <property type="entry name" value="ZINC_FINGER_C2H2_1"/>
    <property type="match status" value="2"/>
</dbReference>
<feature type="compositionally biased region" description="Low complexity" evidence="4">
    <location>
        <begin position="389"/>
        <end position="401"/>
    </location>
</feature>
<dbReference type="SUPFAM" id="SSF46689">
    <property type="entry name" value="Homeodomain-like"/>
    <property type="match status" value="1"/>
</dbReference>
<dbReference type="PROSITE" id="PS50071">
    <property type="entry name" value="HOMEOBOX_2"/>
    <property type="match status" value="1"/>
</dbReference>
<accession>A0A6A6V7U5</accession>
<keyword evidence="2 3" id="KW-0539">Nucleus</keyword>
<dbReference type="Pfam" id="PF00046">
    <property type="entry name" value="Homeodomain"/>
    <property type="match status" value="1"/>
</dbReference>
<gene>
    <name evidence="7" type="ORF">M011DRAFT_487091</name>
</gene>
<keyword evidence="1" id="KW-0863">Zinc-finger</keyword>
<feature type="domain" description="C2H2-type" evidence="6">
    <location>
        <begin position="456"/>
        <end position="484"/>
    </location>
</feature>
<dbReference type="SMART" id="SM00355">
    <property type="entry name" value="ZnF_C2H2"/>
    <property type="match status" value="4"/>
</dbReference>
<evidence type="ECO:0000259" key="5">
    <source>
        <dbReference type="PROSITE" id="PS50071"/>
    </source>
</evidence>
<reference evidence="7" key="1">
    <citation type="journal article" date="2020" name="Stud. Mycol.">
        <title>101 Dothideomycetes genomes: a test case for predicting lifestyles and emergence of pathogens.</title>
        <authorList>
            <person name="Haridas S."/>
            <person name="Albert R."/>
            <person name="Binder M."/>
            <person name="Bloem J."/>
            <person name="Labutti K."/>
            <person name="Salamov A."/>
            <person name="Andreopoulos B."/>
            <person name="Baker S."/>
            <person name="Barry K."/>
            <person name="Bills G."/>
            <person name="Bluhm B."/>
            <person name="Cannon C."/>
            <person name="Castanera R."/>
            <person name="Culley D."/>
            <person name="Daum C."/>
            <person name="Ezra D."/>
            <person name="Gonzalez J."/>
            <person name="Henrissat B."/>
            <person name="Kuo A."/>
            <person name="Liang C."/>
            <person name="Lipzen A."/>
            <person name="Lutzoni F."/>
            <person name="Magnuson J."/>
            <person name="Mondo S."/>
            <person name="Nolan M."/>
            <person name="Ohm R."/>
            <person name="Pangilinan J."/>
            <person name="Park H.-J."/>
            <person name="Ramirez L."/>
            <person name="Alfaro M."/>
            <person name="Sun H."/>
            <person name="Tritt A."/>
            <person name="Yoshinaga Y."/>
            <person name="Zwiers L.-H."/>
            <person name="Turgeon B."/>
            <person name="Goodwin S."/>
            <person name="Spatafora J."/>
            <person name="Crous P."/>
            <person name="Grigoriev I."/>
        </authorList>
    </citation>
    <scope>NUCLEOTIDE SEQUENCE</scope>
    <source>
        <strain evidence="7">CBS 119925</strain>
    </source>
</reference>
<dbReference type="EMBL" id="MU006576">
    <property type="protein sequence ID" value="KAF2746688.1"/>
    <property type="molecule type" value="Genomic_DNA"/>
</dbReference>
<dbReference type="OrthoDB" id="10056939at2759"/>
<evidence type="ECO:0000256" key="4">
    <source>
        <dbReference type="SAM" id="MobiDB-lite"/>
    </source>
</evidence>
<keyword evidence="1" id="KW-0862">Zinc</keyword>
<proteinExistence type="predicted"/>
<organism evidence="7 8">
    <name type="scientific">Sporormia fimetaria CBS 119925</name>
    <dbReference type="NCBI Taxonomy" id="1340428"/>
    <lineage>
        <taxon>Eukaryota</taxon>
        <taxon>Fungi</taxon>
        <taxon>Dikarya</taxon>
        <taxon>Ascomycota</taxon>
        <taxon>Pezizomycotina</taxon>
        <taxon>Dothideomycetes</taxon>
        <taxon>Pleosporomycetidae</taxon>
        <taxon>Pleosporales</taxon>
        <taxon>Sporormiaceae</taxon>
        <taxon>Sporormia</taxon>
    </lineage>
</organism>
<dbReference type="PROSITE" id="PS50157">
    <property type="entry name" value="ZINC_FINGER_C2H2_2"/>
    <property type="match status" value="1"/>
</dbReference>
<keyword evidence="2 3" id="KW-0371">Homeobox</keyword>
<feature type="region of interest" description="Disordered" evidence="4">
    <location>
        <begin position="381"/>
        <end position="437"/>
    </location>
</feature>
<evidence type="ECO:0000313" key="7">
    <source>
        <dbReference type="EMBL" id="KAF2746688.1"/>
    </source>
</evidence>
<keyword evidence="2 3" id="KW-0238">DNA-binding</keyword>